<keyword evidence="3" id="KW-1185">Reference proteome</keyword>
<accession>A0AAV5T994</accession>
<organism evidence="2 3">
    <name type="scientific">Pristionchus entomophagus</name>
    <dbReference type="NCBI Taxonomy" id="358040"/>
    <lineage>
        <taxon>Eukaryota</taxon>
        <taxon>Metazoa</taxon>
        <taxon>Ecdysozoa</taxon>
        <taxon>Nematoda</taxon>
        <taxon>Chromadorea</taxon>
        <taxon>Rhabditida</taxon>
        <taxon>Rhabditina</taxon>
        <taxon>Diplogasteromorpha</taxon>
        <taxon>Diplogasteroidea</taxon>
        <taxon>Neodiplogasteridae</taxon>
        <taxon>Pristionchus</taxon>
    </lineage>
</organism>
<name>A0AAV5T994_9BILA</name>
<feature type="non-terminal residue" evidence="2">
    <location>
        <position position="1"/>
    </location>
</feature>
<sequence>FVISLSPASLLSSWLRSGGYGRRGGCGLRRRSRPGGSHRWAGRGGGVDECDRDANDALGLRVGTPHHSPVVLLRVSGSALHMEEGDEVLIVRRSLLRVLNHPNGEGGLGIDGSHRWTHAEDVVVRALDLRGVKVVEWIGHFDVCECASLALLPPNVQHVFRVQLELEGRLSRLVALGGDLAHGHLP</sequence>
<proteinExistence type="predicted"/>
<dbReference type="Proteomes" id="UP001432027">
    <property type="component" value="Unassembled WGS sequence"/>
</dbReference>
<comment type="caution">
    <text evidence="2">The sequence shown here is derived from an EMBL/GenBank/DDBJ whole genome shotgun (WGS) entry which is preliminary data.</text>
</comment>
<gene>
    <name evidence="2" type="ORF">PENTCL1PPCAC_11095</name>
</gene>
<reference evidence="2" key="1">
    <citation type="submission" date="2023-10" db="EMBL/GenBank/DDBJ databases">
        <title>Genome assembly of Pristionchus species.</title>
        <authorList>
            <person name="Yoshida K."/>
            <person name="Sommer R.J."/>
        </authorList>
    </citation>
    <scope>NUCLEOTIDE SEQUENCE</scope>
    <source>
        <strain evidence="2">RS0144</strain>
    </source>
</reference>
<feature type="region of interest" description="Disordered" evidence="1">
    <location>
        <begin position="25"/>
        <end position="45"/>
    </location>
</feature>
<dbReference type="EMBL" id="BTSX01000003">
    <property type="protein sequence ID" value="GMS88920.1"/>
    <property type="molecule type" value="Genomic_DNA"/>
</dbReference>
<evidence type="ECO:0000256" key="1">
    <source>
        <dbReference type="SAM" id="MobiDB-lite"/>
    </source>
</evidence>
<evidence type="ECO:0000313" key="3">
    <source>
        <dbReference type="Proteomes" id="UP001432027"/>
    </source>
</evidence>
<protein>
    <submittedName>
        <fullName evidence="2">Uncharacterized protein</fullName>
    </submittedName>
</protein>
<evidence type="ECO:0000313" key="2">
    <source>
        <dbReference type="EMBL" id="GMS88920.1"/>
    </source>
</evidence>
<dbReference type="AlphaFoldDB" id="A0AAV5T994"/>